<evidence type="ECO:0000313" key="1">
    <source>
        <dbReference type="EMBL" id="KAI7992115.1"/>
    </source>
</evidence>
<sequence>MWDSRKMGHSGWWRTLTSNLLEELSTKLLEFWESPHPTTDTFLADKEQKGKNRKEKAPTSRIASSREASEEASVKEIEEVDTDEHYRPKSPIRIINVTRKEKV</sequence>
<gene>
    <name evidence="1" type="ORF">LOK49_LG12G00706</name>
</gene>
<keyword evidence="2" id="KW-1185">Reference proteome</keyword>
<name>A0ACC0FTV3_9ERIC</name>
<evidence type="ECO:0000313" key="2">
    <source>
        <dbReference type="Proteomes" id="UP001060215"/>
    </source>
</evidence>
<reference evidence="1 2" key="1">
    <citation type="journal article" date="2022" name="Plant J.">
        <title>Chromosome-level genome of Camellia lanceoleosa provides a valuable resource for understanding genome evolution and self-incompatibility.</title>
        <authorList>
            <person name="Gong W."/>
            <person name="Xiao S."/>
            <person name="Wang L."/>
            <person name="Liao Z."/>
            <person name="Chang Y."/>
            <person name="Mo W."/>
            <person name="Hu G."/>
            <person name="Li W."/>
            <person name="Zhao G."/>
            <person name="Zhu H."/>
            <person name="Hu X."/>
            <person name="Ji K."/>
            <person name="Xiang X."/>
            <person name="Song Q."/>
            <person name="Yuan D."/>
            <person name="Jin S."/>
            <person name="Zhang L."/>
        </authorList>
    </citation>
    <scope>NUCLEOTIDE SEQUENCE [LARGE SCALE GENOMIC DNA]</scope>
    <source>
        <strain evidence="1">SQ_2022a</strain>
    </source>
</reference>
<accession>A0ACC0FTV3</accession>
<protein>
    <submittedName>
        <fullName evidence="1">Uncharacterized protein</fullName>
    </submittedName>
</protein>
<proteinExistence type="predicted"/>
<dbReference type="EMBL" id="CM045770">
    <property type="protein sequence ID" value="KAI7992115.1"/>
    <property type="molecule type" value="Genomic_DNA"/>
</dbReference>
<comment type="caution">
    <text evidence="1">The sequence shown here is derived from an EMBL/GenBank/DDBJ whole genome shotgun (WGS) entry which is preliminary data.</text>
</comment>
<dbReference type="Proteomes" id="UP001060215">
    <property type="component" value="Chromosome 13"/>
</dbReference>
<organism evidence="1 2">
    <name type="scientific">Camellia lanceoleosa</name>
    <dbReference type="NCBI Taxonomy" id="1840588"/>
    <lineage>
        <taxon>Eukaryota</taxon>
        <taxon>Viridiplantae</taxon>
        <taxon>Streptophyta</taxon>
        <taxon>Embryophyta</taxon>
        <taxon>Tracheophyta</taxon>
        <taxon>Spermatophyta</taxon>
        <taxon>Magnoliopsida</taxon>
        <taxon>eudicotyledons</taxon>
        <taxon>Gunneridae</taxon>
        <taxon>Pentapetalae</taxon>
        <taxon>asterids</taxon>
        <taxon>Ericales</taxon>
        <taxon>Theaceae</taxon>
        <taxon>Camellia</taxon>
    </lineage>
</organism>